<evidence type="ECO:0000256" key="1">
    <source>
        <dbReference type="ARBA" id="ARBA00004906"/>
    </source>
</evidence>
<name>A0A7J0H708_9ERIC</name>
<keyword evidence="3" id="KW-0863">Zinc-finger</keyword>
<proteinExistence type="predicted"/>
<dbReference type="Gene3D" id="3.30.710.10">
    <property type="entry name" value="Potassium Channel Kv1.1, Chain A"/>
    <property type="match status" value="1"/>
</dbReference>
<evidence type="ECO:0000256" key="6">
    <source>
        <dbReference type="SAM" id="MobiDB-lite"/>
    </source>
</evidence>
<keyword evidence="9" id="KW-1185">Reference proteome</keyword>
<dbReference type="InterPro" id="IPR035898">
    <property type="entry name" value="TAZ_dom_sf"/>
</dbReference>
<evidence type="ECO:0000313" key="9">
    <source>
        <dbReference type="Proteomes" id="UP000585474"/>
    </source>
</evidence>
<dbReference type="Proteomes" id="UP000585474">
    <property type="component" value="Unassembled WGS sequence"/>
</dbReference>
<dbReference type="Gene3D" id="1.20.1020.10">
    <property type="entry name" value="TAZ domain"/>
    <property type="match status" value="1"/>
</dbReference>
<dbReference type="InterPro" id="IPR044513">
    <property type="entry name" value="BT1/2/3/4/5"/>
</dbReference>
<keyword evidence="2" id="KW-0479">Metal-binding</keyword>
<dbReference type="SUPFAM" id="SSF54695">
    <property type="entry name" value="POZ domain"/>
    <property type="match status" value="1"/>
</dbReference>
<dbReference type="SUPFAM" id="SSF57933">
    <property type="entry name" value="TAZ domain"/>
    <property type="match status" value="1"/>
</dbReference>
<evidence type="ECO:0000259" key="7">
    <source>
        <dbReference type="SMART" id="SM00551"/>
    </source>
</evidence>
<organism evidence="8 9">
    <name type="scientific">Actinidia rufa</name>
    <dbReference type="NCBI Taxonomy" id="165716"/>
    <lineage>
        <taxon>Eukaryota</taxon>
        <taxon>Viridiplantae</taxon>
        <taxon>Streptophyta</taxon>
        <taxon>Embryophyta</taxon>
        <taxon>Tracheophyta</taxon>
        <taxon>Spermatophyta</taxon>
        <taxon>Magnoliopsida</taxon>
        <taxon>eudicotyledons</taxon>
        <taxon>Gunneridae</taxon>
        <taxon>Pentapetalae</taxon>
        <taxon>asterids</taxon>
        <taxon>Ericales</taxon>
        <taxon>Actinidiaceae</taxon>
        <taxon>Actinidia</taxon>
    </lineage>
</organism>
<evidence type="ECO:0000256" key="2">
    <source>
        <dbReference type="ARBA" id="ARBA00022723"/>
    </source>
</evidence>
<dbReference type="InterPro" id="IPR011333">
    <property type="entry name" value="SKP1/BTB/POZ_sf"/>
</dbReference>
<feature type="region of interest" description="Disordered" evidence="6">
    <location>
        <begin position="1"/>
        <end position="31"/>
    </location>
</feature>
<gene>
    <name evidence="8" type="ORF">Acr_27g0005600</name>
</gene>
<accession>A0A7J0H708</accession>
<dbReference type="InterPro" id="IPR000197">
    <property type="entry name" value="Znf_TAZ"/>
</dbReference>
<reference evidence="8 9" key="1">
    <citation type="submission" date="2019-07" db="EMBL/GenBank/DDBJ databases">
        <title>De Novo Assembly of kiwifruit Actinidia rufa.</title>
        <authorList>
            <person name="Sugita-Konishi S."/>
            <person name="Sato K."/>
            <person name="Mori E."/>
            <person name="Abe Y."/>
            <person name="Kisaki G."/>
            <person name="Hamano K."/>
            <person name="Suezawa K."/>
            <person name="Otani M."/>
            <person name="Fukuda T."/>
            <person name="Manabe T."/>
            <person name="Gomi K."/>
            <person name="Tabuchi M."/>
            <person name="Akimitsu K."/>
            <person name="Kataoka I."/>
        </authorList>
    </citation>
    <scope>NUCLEOTIDE SEQUENCE [LARGE SCALE GENOMIC DNA]</scope>
    <source>
        <strain evidence="9">cv. Fuchu</strain>
    </source>
</reference>
<dbReference type="PANTHER" id="PTHR46287:SF11">
    <property type="entry name" value="BTB_POZ AND TAZ DOMAIN-CONTAINING PROTEIN 4"/>
    <property type="match status" value="1"/>
</dbReference>
<evidence type="ECO:0000256" key="3">
    <source>
        <dbReference type="ARBA" id="ARBA00022771"/>
    </source>
</evidence>
<evidence type="ECO:0000256" key="4">
    <source>
        <dbReference type="ARBA" id="ARBA00022786"/>
    </source>
</evidence>
<feature type="domain" description="TAZ-type" evidence="7">
    <location>
        <begin position="131"/>
        <end position="224"/>
    </location>
</feature>
<evidence type="ECO:0000256" key="5">
    <source>
        <dbReference type="ARBA" id="ARBA00022833"/>
    </source>
</evidence>
<dbReference type="GO" id="GO:0008270">
    <property type="term" value="F:zinc ion binding"/>
    <property type="evidence" value="ECO:0007669"/>
    <property type="project" value="UniProtKB-KW"/>
</dbReference>
<sequence length="273" mass="30871">MAIEESPLIGKEVSPVPPPLPGSATRNYPPGGVVMNGTPVRGYSCVSTATKDLWEHLFDEGYRADVLINTNNGGIIYAHASVLGVASPVLKGILKQSRRRGGQRSISIRGVPHDAVQVFRQKERARKLNERKIYLQLYEAMEALVHICRDGCQTIGPHDKVFKEDQGPCNYVTCKALELLVRHFAGCKMRVPGGCIHCKRMWQLLELHSHLCADSDVCRVPLCRCFELVEEEKGNFKRWRMKKEKKDDIKWRILVRKVLRTKSISGAPFFSFE</sequence>
<keyword evidence="5" id="KW-0862">Zinc</keyword>
<dbReference type="EMBL" id="BJWL01000027">
    <property type="protein sequence ID" value="GFZ18821.1"/>
    <property type="molecule type" value="Genomic_DNA"/>
</dbReference>
<dbReference type="OrthoDB" id="6359816at2759"/>
<dbReference type="Pfam" id="PF02135">
    <property type="entry name" value="zf-TAZ"/>
    <property type="match status" value="1"/>
</dbReference>
<evidence type="ECO:0000313" key="8">
    <source>
        <dbReference type="EMBL" id="GFZ18821.1"/>
    </source>
</evidence>
<dbReference type="FunFam" id="1.20.1020.10:FF:000004">
    <property type="entry name" value="BTB/POZ and TAZ domain-containing protein 2"/>
    <property type="match status" value="1"/>
</dbReference>
<keyword evidence="4" id="KW-0833">Ubl conjugation pathway</keyword>
<dbReference type="GO" id="GO:0006950">
    <property type="term" value="P:response to stress"/>
    <property type="evidence" value="ECO:0007669"/>
    <property type="project" value="UniProtKB-ARBA"/>
</dbReference>
<dbReference type="PANTHER" id="PTHR46287">
    <property type="entry name" value="BTB/POZ AND TAZ DOMAIN-CONTAINING PROTEIN 3-RELATED"/>
    <property type="match status" value="1"/>
</dbReference>
<dbReference type="AlphaFoldDB" id="A0A7J0H708"/>
<comment type="caution">
    <text evidence="8">The sequence shown here is derived from an EMBL/GenBank/DDBJ whole genome shotgun (WGS) entry which is preliminary data.</text>
</comment>
<comment type="pathway">
    <text evidence="1">Protein modification; protein ubiquitination.</text>
</comment>
<dbReference type="SMART" id="SM00551">
    <property type="entry name" value="ZnF_TAZ"/>
    <property type="match status" value="1"/>
</dbReference>
<protein>
    <submittedName>
        <fullName evidence="8">BTB and TAZ domain protein 4</fullName>
    </submittedName>
</protein>